<feature type="compositionally biased region" description="Polar residues" evidence="13">
    <location>
        <begin position="54"/>
        <end position="96"/>
    </location>
</feature>
<dbReference type="GO" id="GO:0000245">
    <property type="term" value="P:spliceosomal complex assembly"/>
    <property type="evidence" value="ECO:0007669"/>
    <property type="project" value="TreeGrafter"/>
</dbReference>
<keyword evidence="7" id="KW-0508">mRNA splicing</keyword>
<evidence type="ECO:0000313" key="17">
    <source>
        <dbReference type="Proteomes" id="UP000602905"/>
    </source>
</evidence>
<dbReference type="InterPro" id="IPR045075">
    <property type="entry name" value="Syf1-like"/>
</dbReference>
<dbReference type="PANTHER" id="PTHR11246">
    <property type="entry name" value="PRE-MRNA SPLICING FACTOR"/>
    <property type="match status" value="1"/>
</dbReference>
<feature type="domain" description="Nephrocystin 3-like N-terminal" evidence="15">
    <location>
        <begin position="297"/>
        <end position="452"/>
    </location>
</feature>
<dbReference type="FunFam" id="1.25.40.10:FF:000639">
    <property type="entry name" value="Pre-mRNA-splicing factor CLF1"/>
    <property type="match status" value="1"/>
</dbReference>
<comment type="caution">
    <text evidence="16">The sequence shown here is derived from an EMBL/GenBank/DDBJ whole genome shotgun (WGS) entry which is preliminary data.</text>
</comment>
<feature type="region of interest" description="Disordered" evidence="13">
    <location>
        <begin position="1"/>
        <end position="96"/>
    </location>
</feature>
<evidence type="ECO:0000256" key="5">
    <source>
        <dbReference type="ARBA" id="ARBA00022728"/>
    </source>
</evidence>
<dbReference type="SUPFAM" id="SSF52540">
    <property type="entry name" value="P-loop containing nucleoside triphosphate hydrolases"/>
    <property type="match status" value="1"/>
</dbReference>
<feature type="repeat" description="WD" evidence="12">
    <location>
        <begin position="975"/>
        <end position="1016"/>
    </location>
</feature>
<evidence type="ECO:0000256" key="2">
    <source>
        <dbReference type="ARBA" id="ARBA00008644"/>
    </source>
</evidence>
<dbReference type="Pfam" id="PF23240">
    <property type="entry name" value="HAT_PRP39_N"/>
    <property type="match status" value="1"/>
</dbReference>
<dbReference type="Gene3D" id="2.130.10.10">
    <property type="entry name" value="YVTN repeat-like/Quinoprotein amine dehydrogenase"/>
    <property type="match status" value="4"/>
</dbReference>
<feature type="compositionally biased region" description="Acidic residues" evidence="13">
    <location>
        <begin position="2273"/>
        <end position="2286"/>
    </location>
</feature>
<dbReference type="EMBL" id="JACYCD010000009">
    <property type="protein sequence ID" value="KAF8714631.1"/>
    <property type="molecule type" value="Genomic_DNA"/>
</dbReference>
<dbReference type="InterPro" id="IPR056884">
    <property type="entry name" value="NPHP3-like_N"/>
</dbReference>
<dbReference type="PROSITE" id="PS00678">
    <property type="entry name" value="WD_REPEATS_1"/>
    <property type="match status" value="2"/>
</dbReference>
<evidence type="ECO:0000256" key="11">
    <source>
        <dbReference type="ARBA" id="ARBA00070631"/>
    </source>
</evidence>
<evidence type="ECO:0000256" key="10">
    <source>
        <dbReference type="ARBA" id="ARBA00039167"/>
    </source>
</evidence>
<feature type="domain" description="Pre-mRNA-splicing factor Syf1-like N-terminal HAT-repeats" evidence="14">
    <location>
        <begin position="1636"/>
        <end position="1781"/>
    </location>
</feature>
<reference evidence="16" key="1">
    <citation type="submission" date="2020-09" db="EMBL/GenBank/DDBJ databases">
        <title>Comparative genome analyses of four rice-infecting Rhizoctonia solani isolates reveal extensive enrichment of homogalacturonan modification genes.</title>
        <authorList>
            <person name="Lee D.-Y."/>
            <person name="Jeon J."/>
            <person name="Kim K.-T."/>
            <person name="Cheong K."/>
            <person name="Song H."/>
            <person name="Choi G."/>
            <person name="Ko J."/>
            <person name="Opiyo S.O."/>
            <person name="Zuo S."/>
            <person name="Madhav S."/>
            <person name="Lee Y.-H."/>
            <person name="Wang G.-L."/>
        </authorList>
    </citation>
    <scope>NUCLEOTIDE SEQUENCE</scope>
    <source>
        <strain evidence="16">AG1-IA WGL</strain>
    </source>
</reference>
<feature type="repeat" description="WD" evidence="12">
    <location>
        <begin position="1060"/>
        <end position="1101"/>
    </location>
</feature>
<dbReference type="Proteomes" id="UP000602905">
    <property type="component" value="Unassembled WGS sequence"/>
</dbReference>
<comment type="function">
    <text evidence="9">Involved in pre-mRNA splicing and cell cycle progression. Required for the spliceosome assembly and initiation of the DNA replication.</text>
</comment>
<dbReference type="FunFam" id="1.25.40.10:FF:000796">
    <property type="entry name" value="Crooked neck pre-mRNA splicing factor 1"/>
    <property type="match status" value="1"/>
</dbReference>
<keyword evidence="5" id="KW-0747">Spliceosome</keyword>
<proteinExistence type="inferred from homology"/>
<evidence type="ECO:0000259" key="15">
    <source>
        <dbReference type="Pfam" id="PF24883"/>
    </source>
</evidence>
<feature type="region of interest" description="Disordered" evidence="13">
    <location>
        <begin position="1557"/>
        <end position="1590"/>
    </location>
</feature>
<dbReference type="PANTHER" id="PTHR11246:SF3">
    <property type="entry name" value="CROOKED NECK-LIKE PROTEIN 1"/>
    <property type="match status" value="1"/>
</dbReference>
<dbReference type="GO" id="GO:0071007">
    <property type="term" value="C:U2-type catalytic step 2 spliceosome"/>
    <property type="evidence" value="ECO:0007669"/>
    <property type="project" value="TreeGrafter"/>
</dbReference>
<gene>
    <name evidence="16" type="ORF">RHS03_00090</name>
</gene>
<keyword evidence="4" id="KW-0507">mRNA processing</keyword>
<feature type="non-terminal residue" evidence="16">
    <location>
        <position position="1"/>
    </location>
</feature>
<accession>A0A8H7HZG2</accession>
<feature type="repeat" description="WD" evidence="12">
    <location>
        <begin position="1017"/>
        <end position="1058"/>
    </location>
</feature>
<dbReference type="Pfam" id="PF00400">
    <property type="entry name" value="WD40"/>
    <property type="match status" value="6"/>
</dbReference>
<dbReference type="Gene3D" id="3.40.50.300">
    <property type="entry name" value="P-loop containing nucleotide triphosphate hydrolases"/>
    <property type="match status" value="1"/>
</dbReference>
<dbReference type="GO" id="GO:0000974">
    <property type="term" value="C:Prp19 complex"/>
    <property type="evidence" value="ECO:0007669"/>
    <property type="project" value="TreeGrafter"/>
</dbReference>
<evidence type="ECO:0000313" key="16">
    <source>
        <dbReference type="EMBL" id="KAF8714631.1"/>
    </source>
</evidence>
<dbReference type="InterPro" id="IPR003107">
    <property type="entry name" value="HAT"/>
</dbReference>
<sequence length="2286" mass="259527">MASPPPTPKRKRSILPPSLSDALLHPGWRSKRAKSCSQPGSPIDSRAPTPDPDSPQNASQSSARSHGTSPQPSAPPQRTSAVVVDSNSTPQTHKSSWTGLEKALHALQISTKGCPPLHSAVDGLISCLHIFREAAKFRKDYDELADGLAAMVQLLANYSLVGASREITDKINGISEKIKDELESIDKRQSRGATLRILGPLSDDDDLVRRYRKIEQLFRQLQAEASMSTWNDTKKHLVVGHIITCAPPKLRYFTLRKNTQLESLGPVKLATYNSTISMDIGRRSCTENTRTQILGDLMDWANDPHKAKIYWMNGMAGTGKTTIACSLCERLDAAGQLAASFFCTRTSRECSEAKRIVPTLAYQIARRSAPFRDALCGVLDRDPDIGTLNTNSQFSSLITKPLVDSRDLIGRNLVVVIDALDECSDPHIVKVVLDILFRHAVDLPVKFFVTSRPEPTIRNSMMLGIAENERPHSILYLHEIEKSLVQADIELYLRDELKHMLSSDDEAIKELSEQAGNLFIYAATAVRYIQPNGKVVNSRQRLKTVLEVDKRSKKTMSDIDILYSTILNAAICDPALEVYEQECIQNVLWTSICAYEPVLISTLAMLSGLDGTDLATSALEPLRSVLHVSEHNSYVTTLHASFPDFMFSQERSQKYFCNRSSHNQFLARRCLGIMKTRLCFNICQLESSYLLDDEVPDLNDRVEALIPPVLRYASRFWVDHLTQGTTSEHVLELVNDFLSYRLLFWMEVMNLTKSMVAGAVASTKLHMWLRSSDAFSDLVDLAHDAQTFVGKYTTHPVSASTPHIYISALPLSSPTNMIRSRYTPRFKGLVHAWGTYMEQVDQASLGAWQTSSPIRSMSFSVDGKLVAIGGSNGRIYIKNSHDGSDITEFKAHRKPISSVEFSNDGRLVASSSYDHTVCVWQVSDGSRVSAPFKGHSNRVNCAKFSSDSMRIVSGSEDKIIRIWAIHNPSGLSLQLVGHTGSVRSLIFSHNGLMVASGSSDHNIRVWDAINGTCIRILQGHTRSVSCVRFSPCGEYIFSGSNDHTVRVWNTHSGASIGDPLKGHINHVTSIAVSPEGERIVSGSLDGTVQVWHRASGRFIAKSFEGHTASVRSVEFSADGARIISASDDKTIRVWNTEGKAWSVSNEGPLPRFPPIKSLALSNDSTYIASRHEDESISVWNSQDVLMRLMWNYPGALQGKISRLRFSSENTKLFVSYENLALSVIDLVTGEEIEGTHRHFYPLPKDTYHRIELSPDGRSAAIGDRYDMELHVWDIQRNCLVRTIETEYPQYFVGVDLSSNSSRLATCDTADEINLWDRFTGEHLHSLHLCGISPTLSTWDFCISLDGNHIFYRDTNKGLYIYEVAKAESTQLADCVIGRNCIALSSSGAYLTITDGKYVLTYDIAEKTMVDGFEYLNGDCVSSSSGCLEPDSMQDYRVVVYYRDTEVRCIWHQAERSLHLRKRNGWMTDKITNRVLWLPPEIQIWFLPTNRLDITRNGWIKINYDNMLVGERWRECYIEEMISVQDPSPIGVCCDLTANILQAPCSQIIINNGAKLDARDTTTTGSRRTSTTLAMSDRQSENRAPRVKNRAPAAVQITAEQLLREAQERQESAFKAPRQRVEDFEELHEYRGRKRKEFEERIRRTRGSVKEWQAYASWEASQGEYDRSRSVYERALDVDARDVRLWLSYTEMELKARNVQHSRNLFDRAVTLLPRIDQLWYKYVYLEELLQNVPGARQVFERWMAWEPDDKAWQAYIKLEERYNELDRASAIYARWIAVRPDPRVWVKWAKFEEERGKPDKAREVFQTALEFFGDGVEEVAQAQAVFAAFAKMETRLKEYDRARVIYKFALSRLPRSISGPLYAAYTKFEKQHGEKSGAESAVLGRRRIQYEDELQQDPFNYDVWFDYTRLEEEAYRTAKDEGEGTEEAVGRVREVYERAVAQVPPGGEKRHWRRYIFLWLNYAVFEEVETKDVPRTRQIYQTILRLLPHKSFTFAKLWIQAARFEIRQLDLPAARKLLGAAIGMCPKEGLFKGYIQLELELREFDRVRTLYEKYLSHDPSNTPAWIKFAELETTLGDLARTRALFELAINQPALDMPELLWKAYIDFEFEERERERTRELYKRLSAKTGHVKVWVAFALFEAASMSDPDEEEGEGAELDKGDPDRARAVFQEGYDSLRAKGLKEERVVLLEAWKAFEQEHGTEEQLKKVEGMMPQIIKRWRRGEGSGALEECGFHLYWDMLFADDEREANPTSFKLLQMAHAWKNAQAAQSDSESEDEDADGEDEE</sequence>
<dbReference type="SUPFAM" id="SSF48452">
    <property type="entry name" value="TPR-like"/>
    <property type="match status" value="2"/>
</dbReference>
<keyword evidence="8" id="KW-0539">Nucleus</keyword>
<evidence type="ECO:0000256" key="6">
    <source>
        <dbReference type="ARBA" id="ARBA00022737"/>
    </source>
</evidence>
<keyword evidence="6" id="KW-0677">Repeat</keyword>
<comment type="subcellular location">
    <subcellularLocation>
        <location evidence="1">Nucleus</location>
    </subcellularLocation>
</comment>
<dbReference type="PROSITE" id="PS50082">
    <property type="entry name" value="WD_REPEATS_2"/>
    <property type="match status" value="6"/>
</dbReference>
<dbReference type="InterPro" id="IPR011990">
    <property type="entry name" value="TPR-like_helical_dom_sf"/>
</dbReference>
<dbReference type="InterPro" id="IPR019775">
    <property type="entry name" value="WD40_repeat_CS"/>
</dbReference>
<dbReference type="InterPro" id="IPR027417">
    <property type="entry name" value="P-loop_NTPase"/>
</dbReference>
<dbReference type="GO" id="GO:0071014">
    <property type="term" value="C:post-mRNA release spliceosomal complex"/>
    <property type="evidence" value="ECO:0007669"/>
    <property type="project" value="TreeGrafter"/>
</dbReference>
<evidence type="ECO:0000256" key="7">
    <source>
        <dbReference type="ARBA" id="ARBA00023187"/>
    </source>
</evidence>
<feature type="compositionally biased region" description="Low complexity" evidence="13">
    <location>
        <begin position="1560"/>
        <end position="1571"/>
    </location>
</feature>
<feature type="repeat" description="WD" evidence="12">
    <location>
        <begin position="889"/>
        <end position="930"/>
    </location>
</feature>
<dbReference type="FunFam" id="1.25.40.10:FF:000306">
    <property type="entry name" value="Cell cycle control protein cwf4"/>
    <property type="match status" value="1"/>
</dbReference>
<comment type="similarity">
    <text evidence="2">Belongs to the crooked-neck family.</text>
</comment>
<dbReference type="PROSITE" id="PS50294">
    <property type="entry name" value="WD_REPEATS_REGION"/>
    <property type="match status" value="6"/>
</dbReference>
<dbReference type="SMART" id="SM00386">
    <property type="entry name" value="HAT"/>
    <property type="match status" value="14"/>
</dbReference>
<dbReference type="PRINTS" id="PR00320">
    <property type="entry name" value="GPROTEINBRPT"/>
</dbReference>
<name>A0A8H7HZG2_9AGAM</name>
<dbReference type="CDD" id="cd00200">
    <property type="entry name" value="WD40"/>
    <property type="match status" value="1"/>
</dbReference>
<evidence type="ECO:0000256" key="13">
    <source>
        <dbReference type="SAM" id="MobiDB-lite"/>
    </source>
</evidence>
<evidence type="ECO:0000256" key="9">
    <source>
        <dbReference type="ARBA" id="ARBA00037040"/>
    </source>
</evidence>
<feature type="repeat" description="WD" evidence="12">
    <location>
        <begin position="1103"/>
        <end position="1137"/>
    </location>
</feature>
<dbReference type="GO" id="GO:0071011">
    <property type="term" value="C:precatalytic spliceosome"/>
    <property type="evidence" value="ECO:0007669"/>
    <property type="project" value="TreeGrafter"/>
</dbReference>
<keyword evidence="3 12" id="KW-0853">WD repeat</keyword>
<dbReference type="Pfam" id="PF23233">
    <property type="entry name" value="HAT_Syf1_CNRKL1_N"/>
    <property type="match status" value="1"/>
</dbReference>
<feature type="repeat" description="WD" evidence="12">
    <location>
        <begin position="932"/>
        <end position="973"/>
    </location>
</feature>
<organism evidence="16 17">
    <name type="scientific">Rhizoctonia solani</name>
    <dbReference type="NCBI Taxonomy" id="456999"/>
    <lineage>
        <taxon>Eukaryota</taxon>
        <taxon>Fungi</taxon>
        <taxon>Dikarya</taxon>
        <taxon>Basidiomycota</taxon>
        <taxon>Agaricomycotina</taxon>
        <taxon>Agaricomycetes</taxon>
        <taxon>Cantharellales</taxon>
        <taxon>Ceratobasidiaceae</taxon>
        <taxon>Rhizoctonia</taxon>
    </lineage>
</organism>
<dbReference type="InterPro" id="IPR055433">
    <property type="entry name" value="HAT_Syf1-like_N"/>
</dbReference>
<dbReference type="InterPro" id="IPR020472">
    <property type="entry name" value="WD40_PAC1"/>
</dbReference>
<evidence type="ECO:0000256" key="12">
    <source>
        <dbReference type="PROSITE-ProRule" id="PRU00221"/>
    </source>
</evidence>
<evidence type="ECO:0000256" key="1">
    <source>
        <dbReference type="ARBA" id="ARBA00004123"/>
    </source>
</evidence>
<dbReference type="Gene3D" id="1.25.40.10">
    <property type="entry name" value="Tetratricopeptide repeat domain"/>
    <property type="match status" value="2"/>
</dbReference>
<feature type="region of interest" description="Disordered" evidence="13">
    <location>
        <begin position="2265"/>
        <end position="2286"/>
    </location>
</feature>
<dbReference type="SMART" id="SM00320">
    <property type="entry name" value="WD40"/>
    <property type="match status" value="10"/>
</dbReference>
<dbReference type="OrthoDB" id="541719at2759"/>
<dbReference type="SUPFAM" id="SSF50978">
    <property type="entry name" value="WD40 repeat-like"/>
    <property type="match status" value="2"/>
</dbReference>
<dbReference type="Pfam" id="PF24883">
    <property type="entry name" value="NPHP3_N"/>
    <property type="match status" value="1"/>
</dbReference>
<evidence type="ECO:0000256" key="4">
    <source>
        <dbReference type="ARBA" id="ARBA00022664"/>
    </source>
</evidence>
<protein>
    <recommendedName>
        <fullName evidence="10">Pre-mRNA-splicing factor CLF1</fullName>
    </recommendedName>
    <alternativeName>
        <fullName evidence="11">Pre-mRNA-splicing factor clf1</fullName>
    </alternativeName>
</protein>
<evidence type="ECO:0000256" key="3">
    <source>
        <dbReference type="ARBA" id="ARBA00022574"/>
    </source>
</evidence>
<dbReference type="InterPro" id="IPR036322">
    <property type="entry name" value="WD40_repeat_dom_sf"/>
</dbReference>
<evidence type="ECO:0000259" key="14">
    <source>
        <dbReference type="Pfam" id="PF23233"/>
    </source>
</evidence>
<dbReference type="InterPro" id="IPR015943">
    <property type="entry name" value="WD40/YVTN_repeat-like_dom_sf"/>
</dbReference>
<evidence type="ECO:0000256" key="8">
    <source>
        <dbReference type="ARBA" id="ARBA00023242"/>
    </source>
</evidence>
<dbReference type="InterPro" id="IPR001680">
    <property type="entry name" value="WD40_rpt"/>
</dbReference>